<keyword evidence="4 8" id="KW-0418">Kinase</keyword>
<keyword evidence="2" id="KW-0808">Transferase</keyword>
<dbReference type="InterPro" id="IPR011009">
    <property type="entry name" value="Kinase-like_dom_sf"/>
</dbReference>
<evidence type="ECO:0000256" key="6">
    <source>
        <dbReference type="SAM" id="MobiDB-lite"/>
    </source>
</evidence>
<reference evidence="8 9" key="1">
    <citation type="submission" date="2017-12" db="EMBL/GenBank/DDBJ databases">
        <title>Sequencing, de novo assembly and annotation of complete genome of a new Thraustochytrid species, strain FCC1311.</title>
        <authorList>
            <person name="Sedici K."/>
            <person name="Godart F."/>
            <person name="Aiese Cigliano R."/>
            <person name="Sanseverino W."/>
            <person name="Barakat M."/>
            <person name="Ortet P."/>
            <person name="Marechal E."/>
            <person name="Cagnac O."/>
            <person name="Amato A."/>
        </authorList>
    </citation>
    <scope>NUCLEOTIDE SEQUENCE [LARGE SCALE GENOMIC DNA]</scope>
</reference>
<protein>
    <submittedName>
        <fullName evidence="8">Protein kinase, putative</fullName>
    </submittedName>
</protein>
<dbReference type="AlphaFoldDB" id="A0A2R5GMD1"/>
<dbReference type="GO" id="GO:0007165">
    <property type="term" value="P:signal transduction"/>
    <property type="evidence" value="ECO:0007669"/>
    <property type="project" value="TreeGrafter"/>
</dbReference>
<dbReference type="Proteomes" id="UP000241890">
    <property type="component" value="Unassembled WGS sequence"/>
</dbReference>
<proteinExistence type="predicted"/>
<keyword evidence="5" id="KW-0067">ATP-binding</keyword>
<dbReference type="PROSITE" id="PS50011">
    <property type="entry name" value="PROTEIN_KINASE_DOM"/>
    <property type="match status" value="1"/>
</dbReference>
<evidence type="ECO:0000313" key="8">
    <source>
        <dbReference type="EMBL" id="GBG32046.1"/>
    </source>
</evidence>
<keyword evidence="3" id="KW-0547">Nucleotide-binding</keyword>
<feature type="region of interest" description="Disordered" evidence="6">
    <location>
        <begin position="113"/>
        <end position="173"/>
    </location>
</feature>
<evidence type="ECO:0000256" key="5">
    <source>
        <dbReference type="ARBA" id="ARBA00022840"/>
    </source>
</evidence>
<organism evidence="8 9">
    <name type="scientific">Hondaea fermentalgiana</name>
    <dbReference type="NCBI Taxonomy" id="2315210"/>
    <lineage>
        <taxon>Eukaryota</taxon>
        <taxon>Sar</taxon>
        <taxon>Stramenopiles</taxon>
        <taxon>Bigyra</taxon>
        <taxon>Labyrinthulomycetes</taxon>
        <taxon>Thraustochytrida</taxon>
        <taxon>Thraustochytriidae</taxon>
        <taxon>Hondaea</taxon>
    </lineage>
</organism>
<evidence type="ECO:0000256" key="4">
    <source>
        <dbReference type="ARBA" id="ARBA00022777"/>
    </source>
</evidence>
<dbReference type="GO" id="GO:0004674">
    <property type="term" value="F:protein serine/threonine kinase activity"/>
    <property type="evidence" value="ECO:0007669"/>
    <property type="project" value="UniProtKB-KW"/>
</dbReference>
<dbReference type="Gene3D" id="1.10.510.10">
    <property type="entry name" value="Transferase(Phosphotransferase) domain 1"/>
    <property type="match status" value="1"/>
</dbReference>
<comment type="caution">
    <text evidence="8">The sequence shown here is derived from an EMBL/GenBank/DDBJ whole genome shotgun (WGS) entry which is preliminary data.</text>
</comment>
<accession>A0A2R5GMD1</accession>
<evidence type="ECO:0000256" key="2">
    <source>
        <dbReference type="ARBA" id="ARBA00022679"/>
    </source>
</evidence>
<dbReference type="Gene3D" id="3.30.200.20">
    <property type="entry name" value="Phosphorylase Kinase, domain 1"/>
    <property type="match status" value="1"/>
</dbReference>
<dbReference type="InterPro" id="IPR000719">
    <property type="entry name" value="Prot_kinase_dom"/>
</dbReference>
<evidence type="ECO:0000259" key="7">
    <source>
        <dbReference type="PROSITE" id="PS50011"/>
    </source>
</evidence>
<name>A0A2R5GMD1_9STRA</name>
<dbReference type="Pfam" id="PF00069">
    <property type="entry name" value="Pkinase"/>
    <property type="match status" value="1"/>
</dbReference>
<feature type="region of interest" description="Disordered" evidence="6">
    <location>
        <begin position="1"/>
        <end position="67"/>
    </location>
</feature>
<feature type="compositionally biased region" description="Acidic residues" evidence="6">
    <location>
        <begin position="26"/>
        <end position="49"/>
    </location>
</feature>
<evidence type="ECO:0000256" key="1">
    <source>
        <dbReference type="ARBA" id="ARBA00022527"/>
    </source>
</evidence>
<dbReference type="EMBL" id="BEYU01000113">
    <property type="protein sequence ID" value="GBG32046.1"/>
    <property type="molecule type" value="Genomic_DNA"/>
</dbReference>
<dbReference type="SMART" id="SM00220">
    <property type="entry name" value="S_TKc"/>
    <property type="match status" value="1"/>
</dbReference>
<feature type="domain" description="Protein kinase" evidence="7">
    <location>
        <begin position="207"/>
        <end position="528"/>
    </location>
</feature>
<feature type="compositionally biased region" description="Acidic residues" evidence="6">
    <location>
        <begin position="124"/>
        <end position="134"/>
    </location>
</feature>
<dbReference type="OrthoDB" id="68483at2759"/>
<sequence length="608" mass="66774">MQTEEFPALGQRRRSSSFDRAGGLDQVEESEDEEVDAETEDDDAGEGEESNLKGLGENDGDLGRKYNDARGLANRLSSTCKGDGLEAVLSLQASKLSFGTGASINASKSFSVYSTGKNGRISEEGEEDEDEADESTEHAEQRVQAYGLGLSGEETNEDEEDGEEEESKLGHLRPFEGRRSALQETIMAGSLGVPRGTDLTLISLNQYILQQELGRGSQAIVYRAKDRHTNQEVAFRIVQGVRLRDVVQAESEELARGLRMNGSVATMTKAIKTELAILQRIEHPNLVSFIEVLDLETFDDTVRGVAIAMELASGRELVSDEKLEALDADFWDMHTTASAQPLFSERECCRVFSQILAGLEYMHYHGIFHGDVKPSNVIYNETTGHVKLVDFGVSRAATFEQTAIDLGPTIFRSHGGFGRGTLLFFSPEAFNLAPGGTFDAADADVWAASMTLYVLLFGHLPLRGITERGDLMHLMQTAKALPLWEPEMLGIVSTTTSRGGAAVCHECLRIDRFARVKQISKIMQHPWMRPAQETFRASNGALRANSPLGKQLSDDDLDSVGAPVTEVTGWASFKRRFVQIESSFKTFTCSAIARLSDLGENLARESRH</sequence>
<feature type="compositionally biased region" description="Acidic residues" evidence="6">
    <location>
        <begin position="154"/>
        <end position="166"/>
    </location>
</feature>
<evidence type="ECO:0000313" key="9">
    <source>
        <dbReference type="Proteomes" id="UP000241890"/>
    </source>
</evidence>
<keyword evidence="9" id="KW-1185">Reference proteome</keyword>
<dbReference type="SUPFAM" id="SSF56112">
    <property type="entry name" value="Protein kinase-like (PK-like)"/>
    <property type="match status" value="1"/>
</dbReference>
<evidence type="ECO:0000256" key="3">
    <source>
        <dbReference type="ARBA" id="ARBA00022741"/>
    </source>
</evidence>
<dbReference type="PANTHER" id="PTHR43895:SF150">
    <property type="entry name" value="SERINE_THREONINE-PROTEIN KINASE STK11"/>
    <property type="match status" value="1"/>
</dbReference>
<dbReference type="InterPro" id="IPR008271">
    <property type="entry name" value="Ser/Thr_kinase_AS"/>
</dbReference>
<dbReference type="GO" id="GO:0005524">
    <property type="term" value="F:ATP binding"/>
    <property type="evidence" value="ECO:0007669"/>
    <property type="project" value="UniProtKB-KW"/>
</dbReference>
<dbReference type="PROSITE" id="PS00108">
    <property type="entry name" value="PROTEIN_KINASE_ST"/>
    <property type="match status" value="1"/>
</dbReference>
<dbReference type="PANTHER" id="PTHR43895">
    <property type="entry name" value="CALCIUM/CALMODULIN-DEPENDENT PROTEIN KINASE KINASE-RELATED"/>
    <property type="match status" value="1"/>
</dbReference>
<dbReference type="InParanoid" id="A0A2R5GMD1"/>
<gene>
    <name evidence="8" type="ORF">FCC1311_082712</name>
</gene>
<keyword evidence="1" id="KW-0723">Serine/threonine-protein kinase</keyword>